<accession>A0A7J6T1H5</accession>
<organism evidence="2 3">
    <name type="scientific">Perkinsus olseni</name>
    <name type="common">Perkinsus atlanticus</name>
    <dbReference type="NCBI Taxonomy" id="32597"/>
    <lineage>
        <taxon>Eukaryota</taxon>
        <taxon>Sar</taxon>
        <taxon>Alveolata</taxon>
        <taxon>Perkinsozoa</taxon>
        <taxon>Perkinsea</taxon>
        <taxon>Perkinsida</taxon>
        <taxon>Perkinsidae</taxon>
        <taxon>Perkinsus</taxon>
    </lineage>
</organism>
<dbReference type="AlphaFoldDB" id="A0A7J6T1H5"/>
<evidence type="ECO:0000313" key="3">
    <source>
        <dbReference type="Proteomes" id="UP000574390"/>
    </source>
</evidence>
<proteinExistence type="predicted"/>
<name>A0A7J6T1H5_PEROL</name>
<protein>
    <submittedName>
        <fullName evidence="2">Uncharacterized protein</fullName>
    </submittedName>
</protein>
<dbReference type="EMBL" id="JABANM010010750">
    <property type="protein sequence ID" value="KAF4738851.1"/>
    <property type="molecule type" value="Genomic_DNA"/>
</dbReference>
<dbReference type="Proteomes" id="UP000574390">
    <property type="component" value="Unassembled WGS sequence"/>
</dbReference>
<gene>
    <name evidence="2" type="ORF">FOZ62_026895</name>
</gene>
<reference evidence="2 3" key="1">
    <citation type="submission" date="2020-04" db="EMBL/GenBank/DDBJ databases">
        <title>Perkinsus olseni comparative genomics.</title>
        <authorList>
            <person name="Bogema D.R."/>
        </authorList>
    </citation>
    <scope>NUCLEOTIDE SEQUENCE [LARGE SCALE GENOMIC DNA]</scope>
    <source>
        <strain evidence="2">ATCC PRA-205</strain>
    </source>
</reference>
<comment type="caution">
    <text evidence="2">The sequence shown here is derived from an EMBL/GenBank/DDBJ whole genome shotgun (WGS) entry which is preliminary data.</text>
</comment>
<keyword evidence="1" id="KW-0175">Coiled coil</keyword>
<evidence type="ECO:0000313" key="2">
    <source>
        <dbReference type="EMBL" id="KAF4738851.1"/>
    </source>
</evidence>
<feature type="coiled-coil region" evidence="1">
    <location>
        <begin position="93"/>
        <end position="127"/>
    </location>
</feature>
<evidence type="ECO:0000256" key="1">
    <source>
        <dbReference type="SAM" id="Coils"/>
    </source>
</evidence>
<sequence length="304" mass="33427">MDTPSAASAAEQLPVTVEYGSISVRVEDAPFHELFERVGRSDPVQETVYEYIPPDKVPSGGEEEPETEVMPVAGAWEAWGDCAEEKEEDGIPEDRRRARVDRLERDLDELRHMMKAYQQRLAQSTATSRSVEQDEDVRVEELIEQLQSMRSSALDGGSPLAGEEGDALWHQQASTERMEMLERKVCLLEAGLGVGRLGDAIGGGGLRIPITTLLCDLSRQVSILEAKRPPGEEEVAATCAALDLLLEKQAELEATIGVSSEEIDAIERLYDMCEQGQALGAEVMAVAKGLRDMRDLPNRSVAQY</sequence>